<keyword evidence="3" id="KW-1185">Reference proteome</keyword>
<reference evidence="2" key="1">
    <citation type="submission" date="2023-06" db="EMBL/GenBank/DDBJ databases">
        <title>Survivors Of The Sea: Transcriptome response of Skeletonema marinoi to long-term dormancy.</title>
        <authorList>
            <person name="Pinder M.I.M."/>
            <person name="Kourtchenko O."/>
            <person name="Robertson E.K."/>
            <person name="Larsson T."/>
            <person name="Maumus F."/>
            <person name="Osuna-Cruz C.M."/>
            <person name="Vancaester E."/>
            <person name="Stenow R."/>
            <person name="Vandepoele K."/>
            <person name="Ploug H."/>
            <person name="Bruchert V."/>
            <person name="Godhe A."/>
            <person name="Topel M."/>
        </authorList>
    </citation>
    <scope>NUCLEOTIDE SEQUENCE</scope>
    <source>
        <strain evidence="2">R05AC</strain>
    </source>
</reference>
<accession>A0AAD8XSA0</accession>
<dbReference type="Proteomes" id="UP001224775">
    <property type="component" value="Unassembled WGS sequence"/>
</dbReference>
<gene>
    <name evidence="2" type="ORF">QTG54_016444</name>
</gene>
<dbReference type="InterPro" id="IPR007815">
    <property type="entry name" value="Emycin_Estase"/>
</dbReference>
<dbReference type="PANTHER" id="PTHR31299">
    <property type="entry name" value="ESTERASE, PUTATIVE (AFU_ORTHOLOGUE AFUA_1G05850)-RELATED"/>
    <property type="match status" value="1"/>
</dbReference>
<feature type="chain" id="PRO_5042161335" evidence="1">
    <location>
        <begin position="20"/>
        <end position="469"/>
    </location>
</feature>
<dbReference type="GO" id="GO:0016787">
    <property type="term" value="F:hydrolase activity"/>
    <property type="evidence" value="ECO:0007669"/>
    <property type="project" value="UniProtKB-KW"/>
</dbReference>
<keyword evidence="2" id="KW-0378">Hydrolase</keyword>
<name>A0AAD8XSA0_9STRA</name>
<protein>
    <submittedName>
        <fullName evidence="2">Erythromycin esterase family protein</fullName>
        <ecNumber evidence="2">3.1.1.-</ecNumber>
    </submittedName>
</protein>
<dbReference type="SUPFAM" id="SSF159501">
    <property type="entry name" value="EreA/ChaN-like"/>
    <property type="match status" value="1"/>
</dbReference>
<keyword evidence="1" id="KW-0732">Signal</keyword>
<dbReference type="Gene3D" id="3.40.1660.10">
    <property type="entry name" value="EreA-like (biosynthetic domain)"/>
    <property type="match status" value="2"/>
</dbReference>
<dbReference type="PANTHER" id="PTHR31299:SF0">
    <property type="entry name" value="ESTERASE, PUTATIVE (AFU_ORTHOLOGUE AFUA_1G05850)-RELATED"/>
    <property type="match status" value="1"/>
</dbReference>
<sequence>MFRLELLVFLLLRVAVCTAAFVHHVDRKNKHHRHHRQSSKLRYDAVTPLSELQCTSYDSLQKEIPSSAQIVLIGEGTHGTEEFFRIRSELTKHLIESTGFHAVICEGDVQPFYQLSQLSPRDNVLQGLSDIFEHHFPDWMWNNVPMTEFVSWMHTRSKQQQLMGMDIQSPFHSIDFIIEQLDELGDQKSMALAYECYATLNSFRQNIRRYGDAVYANKVPSQASAVQKVVETLSEIYADVEDSKTFELLHNAHVVAASEEYHRQRIFPGHSAAWNTRTKAFMDCILRLRDNISRVKQRDFNHESTSVKLIVWAHNSHVGDMRSTGYASQGQVSLGQLCREMFGKEGVYLIGMTTYEGTVRAAHADRQGACWKGKGEVMVLKNGIEDSHEAHLHDIATKMTEESGEAAFGLNLKGTDQDIASSFDCSRLERFVGSCYLPQTELMSHYSHCNLANQFDYVFHVDKSSAITV</sequence>
<feature type="signal peptide" evidence="1">
    <location>
        <begin position="1"/>
        <end position="19"/>
    </location>
</feature>
<evidence type="ECO:0000313" key="3">
    <source>
        <dbReference type="Proteomes" id="UP001224775"/>
    </source>
</evidence>
<proteinExistence type="predicted"/>
<organism evidence="2 3">
    <name type="scientific">Skeletonema marinoi</name>
    <dbReference type="NCBI Taxonomy" id="267567"/>
    <lineage>
        <taxon>Eukaryota</taxon>
        <taxon>Sar</taxon>
        <taxon>Stramenopiles</taxon>
        <taxon>Ochrophyta</taxon>
        <taxon>Bacillariophyta</taxon>
        <taxon>Coscinodiscophyceae</taxon>
        <taxon>Thalassiosirophycidae</taxon>
        <taxon>Thalassiosirales</taxon>
        <taxon>Skeletonemataceae</taxon>
        <taxon>Skeletonema</taxon>
        <taxon>Skeletonema marinoi-dohrnii complex</taxon>
    </lineage>
</organism>
<dbReference type="InterPro" id="IPR052036">
    <property type="entry name" value="Hydrolase/PRTase-associated"/>
</dbReference>
<dbReference type="GO" id="GO:0046677">
    <property type="term" value="P:response to antibiotic"/>
    <property type="evidence" value="ECO:0007669"/>
    <property type="project" value="InterPro"/>
</dbReference>
<comment type="caution">
    <text evidence="2">The sequence shown here is derived from an EMBL/GenBank/DDBJ whole genome shotgun (WGS) entry which is preliminary data.</text>
</comment>
<evidence type="ECO:0000256" key="1">
    <source>
        <dbReference type="SAM" id="SignalP"/>
    </source>
</evidence>
<dbReference type="EMBL" id="JATAAI010000056">
    <property type="protein sequence ID" value="KAK1732906.1"/>
    <property type="molecule type" value="Genomic_DNA"/>
</dbReference>
<dbReference type="Pfam" id="PF05139">
    <property type="entry name" value="Erythro_esteras"/>
    <property type="match status" value="1"/>
</dbReference>
<dbReference type="EC" id="3.1.1.-" evidence="2"/>
<dbReference type="AlphaFoldDB" id="A0AAD8XSA0"/>
<dbReference type="CDD" id="cd14728">
    <property type="entry name" value="Ere-like"/>
    <property type="match status" value="1"/>
</dbReference>
<evidence type="ECO:0000313" key="2">
    <source>
        <dbReference type="EMBL" id="KAK1732906.1"/>
    </source>
</evidence>